<protein>
    <recommendedName>
        <fullName evidence="10">AP2/ERF domain-containing protein</fullName>
    </recommendedName>
</protein>
<evidence type="ECO:0000256" key="5">
    <source>
        <dbReference type="ARBA" id="ARBA00023159"/>
    </source>
</evidence>
<dbReference type="AlphaFoldDB" id="A0A484KMX3"/>
<gene>
    <name evidence="11" type="ORF">CCAM_LOCUS5198</name>
</gene>
<keyword evidence="3" id="KW-0805">Transcription regulation</keyword>
<dbReference type="InterPro" id="IPR001471">
    <property type="entry name" value="AP2/ERF_dom"/>
</dbReference>
<dbReference type="Gene3D" id="3.30.730.10">
    <property type="entry name" value="AP2/ERF domain"/>
    <property type="match status" value="1"/>
</dbReference>
<evidence type="ECO:0000256" key="7">
    <source>
        <dbReference type="ARBA" id="ARBA00023242"/>
    </source>
</evidence>
<proteinExistence type="inferred from homology"/>
<evidence type="ECO:0000256" key="3">
    <source>
        <dbReference type="ARBA" id="ARBA00023015"/>
    </source>
</evidence>
<dbReference type="Proteomes" id="UP000595140">
    <property type="component" value="Unassembled WGS sequence"/>
</dbReference>
<dbReference type="OrthoDB" id="1918918at2759"/>
<dbReference type="EMBL" id="OOIL02000294">
    <property type="protein sequence ID" value="VFQ63422.1"/>
    <property type="molecule type" value="Genomic_DNA"/>
</dbReference>
<dbReference type="InterPro" id="IPR036955">
    <property type="entry name" value="AP2/ERF_dom_sf"/>
</dbReference>
<dbReference type="PROSITE" id="PS51032">
    <property type="entry name" value="AP2_ERF"/>
    <property type="match status" value="1"/>
</dbReference>
<keyword evidence="7" id="KW-0539">Nucleus</keyword>
<feature type="region of interest" description="Disordered" evidence="9">
    <location>
        <begin position="1"/>
        <end position="24"/>
    </location>
</feature>
<dbReference type="GO" id="GO:0003700">
    <property type="term" value="F:DNA-binding transcription factor activity"/>
    <property type="evidence" value="ECO:0007669"/>
    <property type="project" value="InterPro"/>
</dbReference>
<keyword evidence="4" id="KW-0238">DNA-binding</keyword>
<accession>A0A484KMX3</accession>
<evidence type="ECO:0000313" key="12">
    <source>
        <dbReference type="Proteomes" id="UP000595140"/>
    </source>
</evidence>
<dbReference type="GO" id="GO:0005634">
    <property type="term" value="C:nucleus"/>
    <property type="evidence" value="ECO:0007669"/>
    <property type="project" value="UniProtKB-SubCell"/>
</dbReference>
<evidence type="ECO:0000256" key="2">
    <source>
        <dbReference type="ARBA" id="ARBA00022821"/>
    </source>
</evidence>
<dbReference type="SUPFAM" id="SSF54171">
    <property type="entry name" value="DNA-binding domain"/>
    <property type="match status" value="1"/>
</dbReference>
<evidence type="ECO:0000256" key="4">
    <source>
        <dbReference type="ARBA" id="ARBA00023125"/>
    </source>
</evidence>
<name>A0A484KMX3_9ASTE</name>
<dbReference type="GO" id="GO:0006952">
    <property type="term" value="P:defense response"/>
    <property type="evidence" value="ECO:0007669"/>
    <property type="project" value="UniProtKB-KW"/>
</dbReference>
<feature type="compositionally biased region" description="Polar residues" evidence="9">
    <location>
        <begin position="8"/>
        <end position="21"/>
    </location>
</feature>
<dbReference type="CDD" id="cd00018">
    <property type="entry name" value="AP2"/>
    <property type="match status" value="1"/>
</dbReference>
<evidence type="ECO:0000256" key="8">
    <source>
        <dbReference type="ARBA" id="ARBA00024343"/>
    </source>
</evidence>
<dbReference type="Pfam" id="PF00847">
    <property type="entry name" value="AP2"/>
    <property type="match status" value="1"/>
</dbReference>
<dbReference type="FunFam" id="3.30.730.10:FF:000001">
    <property type="entry name" value="Ethylene-responsive transcription factor 2"/>
    <property type="match status" value="1"/>
</dbReference>
<dbReference type="PANTHER" id="PTHR31985">
    <property type="entry name" value="ETHYLENE-RESPONSIVE TRANSCRIPTION FACTOR ERF042-RELATED"/>
    <property type="match status" value="1"/>
</dbReference>
<dbReference type="PRINTS" id="PR00367">
    <property type="entry name" value="ETHRSPELEMNT"/>
</dbReference>
<keyword evidence="5" id="KW-0010">Activator</keyword>
<dbReference type="GO" id="GO:0003677">
    <property type="term" value="F:DNA binding"/>
    <property type="evidence" value="ECO:0007669"/>
    <property type="project" value="UniProtKB-KW"/>
</dbReference>
<keyword evidence="12" id="KW-1185">Reference proteome</keyword>
<evidence type="ECO:0000259" key="10">
    <source>
        <dbReference type="PROSITE" id="PS51032"/>
    </source>
</evidence>
<comment type="similarity">
    <text evidence="8">Belongs to the AP2/ERF transcription factor family. ERF subfamily.</text>
</comment>
<sequence length="203" mass="22566">MERPENDPNGTVSPSSGNTNYRGVRKRNWGKWVSEIRRPNSRERIWLGSFDSPEKAARAFDAALFCLRGRNAHFNFPDTPPDIPGGESFSIHEIKVAAARYAESDSTVIGSDPSPPWSSHDGHGVEGEMTEMPLGGEFLRGASSPEAPWNDHNSDGVVAEESFGYFPGFDEFANDYYAPQTSEYIDDQYDGFSSSHGSFLWNF</sequence>
<dbReference type="SMART" id="SM00380">
    <property type="entry name" value="AP2"/>
    <property type="match status" value="1"/>
</dbReference>
<keyword evidence="6" id="KW-0804">Transcription</keyword>
<keyword evidence="2" id="KW-0611">Plant defense</keyword>
<reference evidence="11 12" key="1">
    <citation type="submission" date="2018-04" db="EMBL/GenBank/DDBJ databases">
        <authorList>
            <person name="Vogel A."/>
        </authorList>
    </citation>
    <scope>NUCLEOTIDE SEQUENCE [LARGE SCALE GENOMIC DNA]</scope>
</reference>
<evidence type="ECO:0000313" key="11">
    <source>
        <dbReference type="EMBL" id="VFQ63422.1"/>
    </source>
</evidence>
<dbReference type="PANTHER" id="PTHR31985:SF273">
    <property type="entry name" value="ETHYLENE-RESPONSIVE TRANSCRIPTION FACTOR ERF017"/>
    <property type="match status" value="1"/>
</dbReference>
<evidence type="ECO:0000256" key="1">
    <source>
        <dbReference type="ARBA" id="ARBA00004123"/>
    </source>
</evidence>
<organism evidence="11 12">
    <name type="scientific">Cuscuta campestris</name>
    <dbReference type="NCBI Taxonomy" id="132261"/>
    <lineage>
        <taxon>Eukaryota</taxon>
        <taxon>Viridiplantae</taxon>
        <taxon>Streptophyta</taxon>
        <taxon>Embryophyta</taxon>
        <taxon>Tracheophyta</taxon>
        <taxon>Spermatophyta</taxon>
        <taxon>Magnoliopsida</taxon>
        <taxon>eudicotyledons</taxon>
        <taxon>Gunneridae</taxon>
        <taxon>Pentapetalae</taxon>
        <taxon>asterids</taxon>
        <taxon>lamiids</taxon>
        <taxon>Solanales</taxon>
        <taxon>Convolvulaceae</taxon>
        <taxon>Cuscuteae</taxon>
        <taxon>Cuscuta</taxon>
        <taxon>Cuscuta subgen. Grammica</taxon>
        <taxon>Cuscuta sect. Cleistogrammica</taxon>
    </lineage>
</organism>
<evidence type="ECO:0000256" key="9">
    <source>
        <dbReference type="SAM" id="MobiDB-lite"/>
    </source>
</evidence>
<dbReference type="InterPro" id="IPR051032">
    <property type="entry name" value="AP2/ERF_TF_ERF_subfamily"/>
</dbReference>
<comment type="subcellular location">
    <subcellularLocation>
        <location evidence="1">Nucleus</location>
    </subcellularLocation>
</comment>
<feature type="domain" description="AP2/ERF" evidence="10">
    <location>
        <begin position="20"/>
        <end position="77"/>
    </location>
</feature>
<dbReference type="InterPro" id="IPR016177">
    <property type="entry name" value="DNA-bd_dom_sf"/>
</dbReference>
<evidence type="ECO:0000256" key="6">
    <source>
        <dbReference type="ARBA" id="ARBA00023163"/>
    </source>
</evidence>